<dbReference type="KEGG" id="apb:SAR116_0624"/>
<reference evidence="1 2" key="1">
    <citation type="journal article" date="2010" name="J. Bacteriol.">
        <title>Complete genome sequence of "Candidatus Puniceispirillum marinum" IMCC1322, a representative of the SAR116 clade in the Alphaproteobacteria.</title>
        <authorList>
            <person name="Oh H.M."/>
            <person name="Kwon K.K."/>
            <person name="Kang I."/>
            <person name="Kang S.G."/>
            <person name="Lee J.H."/>
            <person name="Kim S.J."/>
            <person name="Cho J.C."/>
        </authorList>
    </citation>
    <scope>NUCLEOTIDE SEQUENCE [LARGE SCALE GENOMIC DNA]</scope>
    <source>
        <strain evidence="1 2">IMCC1322</strain>
    </source>
</reference>
<protein>
    <submittedName>
        <fullName evidence="1">Uncharacterized protein</fullName>
    </submittedName>
</protein>
<dbReference type="RefSeq" id="WP_013045496.1">
    <property type="nucleotide sequence ID" value="NC_014010.1"/>
</dbReference>
<dbReference type="GO" id="GO:0006270">
    <property type="term" value="P:DNA replication initiation"/>
    <property type="evidence" value="ECO:0007669"/>
    <property type="project" value="TreeGrafter"/>
</dbReference>
<dbReference type="PANTHER" id="PTHR30050">
    <property type="entry name" value="CHROMOSOMAL REPLICATION INITIATOR PROTEIN DNAA"/>
    <property type="match status" value="1"/>
</dbReference>
<dbReference type="HOGENOM" id="CLU_072265_0_0_5"/>
<proteinExistence type="predicted"/>
<name>D5BRH0_PUNMI</name>
<organism evidence="1 2">
    <name type="scientific">Puniceispirillum marinum (strain IMCC1322)</name>
    <dbReference type="NCBI Taxonomy" id="488538"/>
    <lineage>
        <taxon>Bacteria</taxon>
        <taxon>Pseudomonadati</taxon>
        <taxon>Pseudomonadota</taxon>
        <taxon>Alphaproteobacteria</taxon>
        <taxon>Candidatus Puniceispirillales</taxon>
        <taxon>Candidatus Puniceispirillaceae</taxon>
        <taxon>Candidatus Puniceispirillum</taxon>
    </lineage>
</organism>
<dbReference type="SUPFAM" id="SSF52540">
    <property type="entry name" value="P-loop containing nucleoside triphosphate hydrolases"/>
    <property type="match status" value="1"/>
</dbReference>
<dbReference type="Proteomes" id="UP000007460">
    <property type="component" value="Chromosome"/>
</dbReference>
<accession>D5BRH0</accession>
<keyword evidence="2" id="KW-1185">Reference proteome</keyword>
<dbReference type="EMBL" id="CP001751">
    <property type="protein sequence ID" value="ADE38867.1"/>
    <property type="molecule type" value="Genomic_DNA"/>
</dbReference>
<dbReference type="InterPro" id="IPR027417">
    <property type="entry name" value="P-loop_NTPase"/>
</dbReference>
<dbReference type="eggNOG" id="COG0593">
    <property type="taxonomic scope" value="Bacteria"/>
</dbReference>
<dbReference type="AlphaFoldDB" id="D5BRH0"/>
<gene>
    <name evidence="1" type="ordered locus">SAR116_0624</name>
</gene>
<evidence type="ECO:0000313" key="1">
    <source>
        <dbReference type="EMBL" id="ADE38867.1"/>
    </source>
</evidence>
<dbReference type="Gene3D" id="1.10.8.60">
    <property type="match status" value="1"/>
</dbReference>
<dbReference type="STRING" id="488538.SAR116_0624"/>
<dbReference type="Gene3D" id="3.40.50.300">
    <property type="entry name" value="P-loop containing nucleotide triphosphate hydrolases"/>
    <property type="match status" value="1"/>
</dbReference>
<dbReference type="OrthoDB" id="7390113at2"/>
<dbReference type="PANTHER" id="PTHR30050:SF5">
    <property type="entry name" value="DNAA REGULATORY INACTIVATOR HDA"/>
    <property type="match status" value="1"/>
</dbReference>
<sequence length="228" mass="25558">MQQIPMDLSFRSAQDRDNFFISASNQLAADWIDRWPDWPGQMQALNIVGEPGSGKSHLAAVWQEQTGSVSLSKADADMVHRLMEKNAEAPCFILDNLSAENSDEEALFHFLNAIKSVQGSLLILSSMPIALMNWKLADLMSRLKAINVAQIELPDDMLLFALLEKYFAERQLVAPHNMLHYIVSRMDRSFSAVHQIGAALDREALASKKSLSVNLARDVLHKQLEIDI</sequence>
<evidence type="ECO:0000313" key="2">
    <source>
        <dbReference type="Proteomes" id="UP000007460"/>
    </source>
</evidence>
<dbReference type="GO" id="GO:0005886">
    <property type="term" value="C:plasma membrane"/>
    <property type="evidence" value="ECO:0007669"/>
    <property type="project" value="TreeGrafter"/>
</dbReference>
<dbReference type="GO" id="GO:0003688">
    <property type="term" value="F:DNA replication origin binding"/>
    <property type="evidence" value="ECO:0007669"/>
    <property type="project" value="TreeGrafter"/>
</dbReference>